<comment type="caution">
    <text evidence="2">The sequence shown here is derived from an EMBL/GenBank/DDBJ whole genome shotgun (WGS) entry which is preliminary data.</text>
</comment>
<evidence type="ECO:0000313" key="3">
    <source>
        <dbReference type="Proteomes" id="UP000004893"/>
    </source>
</evidence>
<dbReference type="HOGENOM" id="CLU_062630_0_0_9"/>
<dbReference type="Proteomes" id="UP000004893">
    <property type="component" value="Unassembled WGS sequence"/>
</dbReference>
<dbReference type="AlphaFoldDB" id="C0C280"/>
<organism evidence="2 3">
    <name type="scientific">[Clostridium] hylemonae DSM 15053</name>
    <dbReference type="NCBI Taxonomy" id="553973"/>
    <lineage>
        <taxon>Bacteria</taxon>
        <taxon>Bacillati</taxon>
        <taxon>Bacillota</taxon>
        <taxon>Clostridia</taxon>
        <taxon>Lachnospirales</taxon>
        <taxon>Lachnospiraceae</taxon>
    </lineage>
</organism>
<gene>
    <name evidence="2" type="ORF">CLOHYLEM_05739</name>
</gene>
<dbReference type="Pfam" id="PF26233">
    <property type="entry name" value="NicX"/>
    <property type="match status" value="1"/>
</dbReference>
<evidence type="ECO:0000313" key="2">
    <source>
        <dbReference type="EMBL" id="EEG73734.1"/>
    </source>
</evidence>
<sequence length="355" mass="39424">MEWNLGVEMRGEYRRMELARAAMKLVRDIMLCKPGENLVITYDTCIDERVVHALTEAAYTIETVPTVIYYPTAEGFYADPPQPVADAIAAADVWIELTYASIMHGPAYRRAVDENGARYICATGLDTEMLVNCIGKVNIDKVIELGEYFKYRLEKAQDIHLLSKEGMDLRGSMGGRKVRHSGIKASEKGYPVMLTGQTSWCPVEESIEGRLVFDGAVFPPDTLGVLRDKICIDFKEGRVVDVTGGAEAEIYKNWLYSFDDPNMLRLAHYSQGFNPGVRKVTGRIVEDERVFGCMEFGIGSQGVKIGGAHWSAASHSDGTVLRPTIILDGEKLEEDGVFVDETARKICAELGVARY</sequence>
<dbReference type="EMBL" id="ABYI02000022">
    <property type="protein sequence ID" value="EEG73734.1"/>
    <property type="molecule type" value="Genomic_DNA"/>
</dbReference>
<proteinExistence type="predicted"/>
<accession>C0C280</accession>
<keyword evidence="3" id="KW-1185">Reference proteome</keyword>
<dbReference type="PANTHER" id="PTHR34448">
    <property type="entry name" value="AMINOPEPTIDASE"/>
    <property type="match status" value="1"/>
</dbReference>
<dbReference type="STRING" id="553973.CLOHYLEM_05739"/>
<evidence type="ECO:0008006" key="4">
    <source>
        <dbReference type="Google" id="ProtNLM"/>
    </source>
</evidence>
<dbReference type="SUPFAM" id="SSF144052">
    <property type="entry name" value="Thermophilic metalloprotease-like"/>
    <property type="match status" value="1"/>
</dbReference>
<keyword evidence="1" id="KW-0479">Metal-binding</keyword>
<protein>
    <recommendedName>
        <fullName evidence="4">Thermophilic metalloprotease (M29)</fullName>
    </recommendedName>
</protein>
<name>C0C280_9FIRM</name>
<dbReference type="PANTHER" id="PTHR34448:SF1">
    <property type="entry name" value="BLL6088 PROTEIN"/>
    <property type="match status" value="1"/>
</dbReference>
<evidence type="ECO:0000256" key="1">
    <source>
        <dbReference type="ARBA" id="ARBA00022723"/>
    </source>
</evidence>
<reference evidence="2" key="2">
    <citation type="submission" date="2013-06" db="EMBL/GenBank/DDBJ databases">
        <title>Draft genome sequence of Clostridium hylemonae (DSM 15053).</title>
        <authorList>
            <person name="Sudarsanam P."/>
            <person name="Ley R."/>
            <person name="Guruge J."/>
            <person name="Turnbaugh P.J."/>
            <person name="Mahowald M."/>
            <person name="Liep D."/>
            <person name="Gordon J."/>
        </authorList>
    </citation>
    <scope>NUCLEOTIDE SEQUENCE</scope>
    <source>
        <strain evidence="2">DSM 15053</strain>
    </source>
</reference>
<reference evidence="2" key="1">
    <citation type="submission" date="2009-02" db="EMBL/GenBank/DDBJ databases">
        <authorList>
            <person name="Fulton L."/>
            <person name="Clifton S."/>
            <person name="Fulton B."/>
            <person name="Xu J."/>
            <person name="Minx P."/>
            <person name="Pepin K.H."/>
            <person name="Johnson M."/>
            <person name="Bhonagiri V."/>
            <person name="Nash W.E."/>
            <person name="Mardis E.R."/>
            <person name="Wilson R.K."/>
        </authorList>
    </citation>
    <scope>NUCLEOTIDE SEQUENCE [LARGE SCALE GENOMIC DNA]</scope>
    <source>
        <strain evidence="2">DSM 15053</strain>
    </source>
</reference>
<dbReference type="InterPro" id="IPR058739">
    <property type="entry name" value="NicX"/>
</dbReference>
<dbReference type="eggNOG" id="COG2309">
    <property type="taxonomic scope" value="Bacteria"/>
</dbReference>
<dbReference type="GO" id="GO:0046872">
    <property type="term" value="F:metal ion binding"/>
    <property type="evidence" value="ECO:0007669"/>
    <property type="project" value="UniProtKB-KW"/>
</dbReference>
<dbReference type="InterPro" id="IPR052170">
    <property type="entry name" value="M29_Exopeptidase"/>
</dbReference>
<dbReference type="RefSeq" id="WP_006443083.1">
    <property type="nucleotide sequence ID" value="NZ_CP036524.1"/>
</dbReference>